<dbReference type="InterPro" id="IPR039422">
    <property type="entry name" value="MarR/SlyA-like"/>
</dbReference>
<dbReference type="Gene3D" id="1.10.10.10">
    <property type="entry name" value="Winged helix-like DNA-binding domain superfamily/Winged helix DNA-binding domain"/>
    <property type="match status" value="1"/>
</dbReference>
<dbReference type="Proteomes" id="UP001199816">
    <property type="component" value="Unassembled WGS sequence"/>
</dbReference>
<dbReference type="PANTHER" id="PTHR33164:SF43">
    <property type="entry name" value="HTH-TYPE TRANSCRIPTIONAL REPRESSOR YETL"/>
    <property type="match status" value="1"/>
</dbReference>
<dbReference type="InterPro" id="IPR000835">
    <property type="entry name" value="HTH_MarR-typ"/>
</dbReference>
<organism evidence="2 3">
    <name type="scientific">Niabella pedocola</name>
    <dbReference type="NCBI Taxonomy" id="1752077"/>
    <lineage>
        <taxon>Bacteria</taxon>
        <taxon>Pseudomonadati</taxon>
        <taxon>Bacteroidota</taxon>
        <taxon>Chitinophagia</taxon>
        <taxon>Chitinophagales</taxon>
        <taxon>Chitinophagaceae</taxon>
        <taxon>Niabella</taxon>
    </lineage>
</organism>
<sequence length="162" mass="18470">MDIIDEAGILALATRLQRLSERFRKQGHEVYRAYGIDFDPKWFPVIYALHKKNVLGVMELAAEIGYTHPSTISLLKELEKKKLIRSKKHPADERKRQLSLSSQGQALVTAMQPVWELLAQAITQITDTRNNLFKSITEVEQRLGQTALTDAALQMQQKRTGQ</sequence>
<comment type="caution">
    <text evidence="2">The sequence shown here is derived from an EMBL/GenBank/DDBJ whole genome shotgun (WGS) entry which is preliminary data.</text>
</comment>
<dbReference type="InterPro" id="IPR036390">
    <property type="entry name" value="WH_DNA-bd_sf"/>
</dbReference>
<dbReference type="InterPro" id="IPR036388">
    <property type="entry name" value="WH-like_DNA-bd_sf"/>
</dbReference>
<evidence type="ECO:0000313" key="2">
    <source>
        <dbReference type="EMBL" id="MCD2422834.1"/>
    </source>
</evidence>
<dbReference type="SUPFAM" id="SSF46785">
    <property type="entry name" value="Winged helix' DNA-binding domain"/>
    <property type="match status" value="1"/>
</dbReference>
<gene>
    <name evidence="2" type="ORF">LQ567_08685</name>
</gene>
<dbReference type="PROSITE" id="PS50995">
    <property type="entry name" value="HTH_MARR_2"/>
    <property type="match status" value="1"/>
</dbReference>
<proteinExistence type="predicted"/>
<dbReference type="Pfam" id="PF12802">
    <property type="entry name" value="MarR_2"/>
    <property type="match status" value="1"/>
</dbReference>
<accession>A0ABS8PP01</accession>
<dbReference type="SMART" id="SM00347">
    <property type="entry name" value="HTH_MARR"/>
    <property type="match status" value="1"/>
</dbReference>
<feature type="domain" description="HTH marR-type" evidence="1">
    <location>
        <begin position="9"/>
        <end position="157"/>
    </location>
</feature>
<reference evidence="2 3" key="1">
    <citation type="submission" date="2021-11" db="EMBL/GenBank/DDBJ databases">
        <title>Genomic of Niabella pedocola.</title>
        <authorList>
            <person name="Wu T."/>
        </authorList>
    </citation>
    <scope>NUCLEOTIDE SEQUENCE [LARGE SCALE GENOMIC DNA]</scope>
    <source>
        <strain evidence="2 3">JCM 31011</strain>
    </source>
</reference>
<keyword evidence="3" id="KW-1185">Reference proteome</keyword>
<dbReference type="PANTHER" id="PTHR33164">
    <property type="entry name" value="TRANSCRIPTIONAL REGULATOR, MARR FAMILY"/>
    <property type="match status" value="1"/>
</dbReference>
<name>A0ABS8PP01_9BACT</name>
<dbReference type="RefSeq" id="WP_231004111.1">
    <property type="nucleotide sequence ID" value="NZ_JAJNEC010000005.1"/>
</dbReference>
<evidence type="ECO:0000259" key="1">
    <source>
        <dbReference type="PROSITE" id="PS50995"/>
    </source>
</evidence>
<dbReference type="EMBL" id="JAJNEC010000005">
    <property type="protein sequence ID" value="MCD2422834.1"/>
    <property type="molecule type" value="Genomic_DNA"/>
</dbReference>
<evidence type="ECO:0000313" key="3">
    <source>
        <dbReference type="Proteomes" id="UP001199816"/>
    </source>
</evidence>
<protein>
    <submittedName>
        <fullName evidence="2">MarR family transcriptional regulator</fullName>
    </submittedName>
</protein>